<evidence type="ECO:0000256" key="2">
    <source>
        <dbReference type="ARBA" id="ARBA00012489"/>
    </source>
</evidence>
<dbReference type="AlphaFoldDB" id="H2YPY4"/>
<protein>
    <recommendedName>
        <fullName evidence="2">separase</fullName>
        <ecNumber evidence="2">3.4.22.49</ecNumber>
    </recommendedName>
</protein>
<dbReference type="GO" id="GO:0005813">
    <property type="term" value="C:centrosome"/>
    <property type="evidence" value="ECO:0007669"/>
    <property type="project" value="TreeGrafter"/>
</dbReference>
<dbReference type="InParanoid" id="H2YPY4"/>
<dbReference type="EC" id="3.4.22.49" evidence="2"/>
<feature type="domain" description="Peptidase C50" evidence="5">
    <location>
        <begin position="294"/>
        <end position="389"/>
    </location>
</feature>
<dbReference type="GO" id="GO:0005634">
    <property type="term" value="C:nucleus"/>
    <property type="evidence" value="ECO:0007669"/>
    <property type="project" value="InterPro"/>
</dbReference>
<dbReference type="InterPro" id="IPR030397">
    <property type="entry name" value="SEPARIN_core_dom"/>
</dbReference>
<sequence>MDRAKKKGNTAEPSDPCIREALVDMVDRTHPSHVISCMNDPETFINGVSDKLPPDWSVCVMSLVEKHKRFIFSLTRIRKGEPPFHIQTDGNAAKRAIDDHIAWYEDNISGMKTTDRVLWWTQRRNSHKTLLNIINHMEEKVLSINRGALLGKLCNQRHQQQLDKCVDAIVDLLKSINEKSAVETKFIEVYLASWQTFNEAEKVSAACSFFDQENISNFHLEALVLAFEKASATLQKSSQKRGHVILVLDKGLQMLPWETTPTLQPHSVSRVPSVHLLLWQLQLRGIPSSDQQDLSNASFVINPKGDLLNTASRFGDWFNSVQSWKGIVSRPPTQDEWLTSLSRNDVFIFCGHGAGGAYVQQEAIARRSARGVSFLIGCSSGRLTEPGITEPDGMVTWYMMSGCPSVMSCLWTVTDKDIDKHFATSLLTWARTGKNLTEIIRGCDKVCKHPLLNGAATVVYGLPVSCTNVPPDLTVNIPDIFKDLSPILS</sequence>
<dbReference type="InterPro" id="IPR005314">
    <property type="entry name" value="Peptidase_C50"/>
</dbReference>
<reference evidence="6" key="2">
    <citation type="submission" date="2025-08" db="UniProtKB">
        <authorList>
            <consortium name="Ensembl"/>
        </authorList>
    </citation>
    <scope>IDENTIFICATION</scope>
</reference>
<evidence type="ECO:0000259" key="5">
    <source>
        <dbReference type="PROSITE" id="PS51700"/>
    </source>
</evidence>
<dbReference type="PROSITE" id="PS51700">
    <property type="entry name" value="SEPARIN"/>
    <property type="match status" value="1"/>
</dbReference>
<reference evidence="7" key="1">
    <citation type="submission" date="2003-08" db="EMBL/GenBank/DDBJ databases">
        <authorList>
            <person name="Birren B."/>
            <person name="Nusbaum C."/>
            <person name="Abebe A."/>
            <person name="Abouelleil A."/>
            <person name="Adekoya E."/>
            <person name="Ait-zahra M."/>
            <person name="Allen N."/>
            <person name="Allen T."/>
            <person name="An P."/>
            <person name="Anderson M."/>
            <person name="Anderson S."/>
            <person name="Arachchi H."/>
            <person name="Armbruster J."/>
            <person name="Bachantsang P."/>
            <person name="Baldwin J."/>
            <person name="Barry A."/>
            <person name="Bayul T."/>
            <person name="Blitshsteyn B."/>
            <person name="Bloom T."/>
            <person name="Blye J."/>
            <person name="Boguslavskiy L."/>
            <person name="Borowsky M."/>
            <person name="Boukhgalter B."/>
            <person name="Brunache A."/>
            <person name="Butler J."/>
            <person name="Calixte N."/>
            <person name="Calvo S."/>
            <person name="Camarata J."/>
            <person name="Campo K."/>
            <person name="Chang J."/>
            <person name="Cheshatsang Y."/>
            <person name="Citroen M."/>
            <person name="Collymore A."/>
            <person name="Considine T."/>
            <person name="Cook A."/>
            <person name="Cooke P."/>
            <person name="Corum B."/>
            <person name="Cuomo C."/>
            <person name="David R."/>
            <person name="Dawoe T."/>
            <person name="Degray S."/>
            <person name="Dodge S."/>
            <person name="Dooley K."/>
            <person name="Dorje P."/>
            <person name="Dorjee K."/>
            <person name="Dorris L."/>
            <person name="Duffey N."/>
            <person name="Dupes A."/>
            <person name="Elkins T."/>
            <person name="Engels R."/>
            <person name="Erickson J."/>
            <person name="Farina A."/>
            <person name="Faro S."/>
            <person name="Ferreira P."/>
            <person name="Fischer H."/>
            <person name="Fitzgerald M."/>
            <person name="Foley K."/>
            <person name="Gage D."/>
            <person name="Galagan J."/>
            <person name="Gearin G."/>
            <person name="Gnerre S."/>
            <person name="Gnirke A."/>
            <person name="Goyette A."/>
            <person name="Graham J."/>
            <person name="Grandbois E."/>
            <person name="Gyaltsen K."/>
            <person name="Hafez N."/>
            <person name="Hagopian D."/>
            <person name="Hagos B."/>
            <person name="Hall J."/>
            <person name="Hatcher B."/>
            <person name="Heller A."/>
            <person name="Higgins H."/>
            <person name="Honan T."/>
            <person name="Horn A."/>
            <person name="Houde N."/>
            <person name="Hughes L."/>
            <person name="Hulme W."/>
            <person name="Husby E."/>
            <person name="Iliev I."/>
            <person name="Jaffe D."/>
            <person name="Jones C."/>
            <person name="Kamal M."/>
            <person name="Kamat A."/>
            <person name="Kamvysselis M."/>
            <person name="Karlsson E."/>
            <person name="Kells C."/>
            <person name="Kieu A."/>
            <person name="Kisner P."/>
            <person name="Kodira C."/>
            <person name="Kulbokas E."/>
            <person name="Labutti K."/>
            <person name="Lama D."/>
            <person name="Landers T."/>
            <person name="Leger J."/>
            <person name="Levine S."/>
            <person name="Lewis D."/>
            <person name="Lewis T."/>
            <person name="Lindblad-toh K."/>
            <person name="Liu X."/>
            <person name="Lokyitsang T."/>
            <person name="Lokyitsang Y."/>
            <person name="Lucien O."/>
            <person name="Lui A."/>
            <person name="Ma L.J."/>
            <person name="Mabbitt R."/>
            <person name="Macdonald J."/>
            <person name="Maclean C."/>
            <person name="Major J."/>
            <person name="Manning J."/>
            <person name="Marabella R."/>
            <person name="Maru K."/>
            <person name="Matthews C."/>
            <person name="Mauceli E."/>
            <person name="Mccarthy M."/>
            <person name="Mcdonough S."/>
            <person name="Mcghee T."/>
            <person name="Meldrim J."/>
            <person name="Meneus L."/>
            <person name="Mesirov J."/>
            <person name="Mihalev A."/>
            <person name="Mihova T."/>
            <person name="Mikkelsen T."/>
            <person name="Mlenga V."/>
            <person name="Moru K."/>
            <person name="Mozes J."/>
            <person name="Mulrain L."/>
            <person name="Munson G."/>
            <person name="Naylor J."/>
            <person name="Newes C."/>
            <person name="Nguyen C."/>
            <person name="Nguyen N."/>
            <person name="Nguyen T."/>
            <person name="Nicol R."/>
            <person name="Nielsen C."/>
            <person name="Nizzari M."/>
            <person name="Norbu C."/>
            <person name="Norbu N."/>
            <person name="O'donnell P."/>
            <person name="Okoawo O."/>
            <person name="O'leary S."/>
            <person name="Omotosho B."/>
            <person name="O'neill K."/>
            <person name="Osman S."/>
            <person name="Parker S."/>
            <person name="Perrin D."/>
            <person name="Phunkhang P."/>
            <person name="Piqani B."/>
            <person name="Purcell S."/>
            <person name="Rachupka T."/>
            <person name="Ramasamy U."/>
            <person name="Rameau R."/>
            <person name="Ray V."/>
            <person name="Raymond C."/>
            <person name="Retta R."/>
            <person name="Richardson S."/>
            <person name="Rise C."/>
            <person name="Rodriguez J."/>
            <person name="Rogers J."/>
            <person name="Rogov P."/>
            <person name="Rutman M."/>
            <person name="Schupbach R."/>
            <person name="Seaman C."/>
            <person name="Settipalli S."/>
            <person name="Sharpe T."/>
            <person name="Sheridan J."/>
            <person name="Sherpa N."/>
            <person name="Shi J."/>
            <person name="Smirnov S."/>
            <person name="Smith C."/>
            <person name="Sougnez C."/>
            <person name="Spencer B."/>
            <person name="Stalker J."/>
            <person name="Stange-thomann N."/>
            <person name="Stavropoulos S."/>
            <person name="Stetson K."/>
            <person name="Stone C."/>
            <person name="Stone S."/>
            <person name="Stubbs M."/>
            <person name="Talamas J."/>
            <person name="Tchuinga P."/>
            <person name="Tenzing P."/>
            <person name="Tesfaye S."/>
            <person name="Theodore J."/>
            <person name="Thoulutsang Y."/>
            <person name="Topham K."/>
            <person name="Towey S."/>
            <person name="Tsamla T."/>
            <person name="Tsomo N."/>
            <person name="Vallee D."/>
            <person name="Vassiliev H."/>
            <person name="Venkataraman V."/>
            <person name="Vinson J."/>
            <person name="Vo A."/>
            <person name="Wade C."/>
            <person name="Wang S."/>
            <person name="Wangchuk T."/>
            <person name="Wangdi T."/>
            <person name="Whittaker C."/>
            <person name="Wilkinson J."/>
            <person name="Wu Y."/>
            <person name="Wyman D."/>
            <person name="Yadav S."/>
            <person name="Yang S."/>
            <person name="Yang X."/>
            <person name="Yeager S."/>
            <person name="Yee E."/>
            <person name="Young G."/>
            <person name="Zainoun J."/>
            <person name="Zembeck L."/>
            <person name="Zimmer A."/>
            <person name="Zody M."/>
            <person name="Lander E."/>
        </authorList>
    </citation>
    <scope>NUCLEOTIDE SEQUENCE [LARGE SCALE GENOMIC DNA]</scope>
</reference>
<comment type="catalytic activity">
    <reaction evidence="1">
        <text>All bonds known to be hydrolyzed by this endopeptidase have arginine in P1 and an acidic residue in P4. P6 is often occupied by an acidic residue or by a hydroxy-amino-acid residue, the phosphorylation of which enhances cleavage.</text>
        <dbReference type="EC" id="3.4.22.49"/>
    </reaction>
</comment>
<dbReference type="Proteomes" id="UP000007875">
    <property type="component" value="Unassembled WGS sequence"/>
</dbReference>
<dbReference type="PANTHER" id="PTHR12792">
    <property type="entry name" value="EXTRA SPINDLE POLES 1-RELATED"/>
    <property type="match status" value="1"/>
</dbReference>
<dbReference type="PANTHER" id="PTHR12792:SF0">
    <property type="entry name" value="SEPARIN"/>
    <property type="match status" value="1"/>
</dbReference>
<evidence type="ECO:0000313" key="6">
    <source>
        <dbReference type="Ensembl" id="ENSCSAVP00000007392.1"/>
    </source>
</evidence>
<organism evidence="6 7">
    <name type="scientific">Ciona savignyi</name>
    <name type="common">Pacific transparent sea squirt</name>
    <dbReference type="NCBI Taxonomy" id="51511"/>
    <lineage>
        <taxon>Eukaryota</taxon>
        <taxon>Metazoa</taxon>
        <taxon>Chordata</taxon>
        <taxon>Tunicata</taxon>
        <taxon>Ascidiacea</taxon>
        <taxon>Phlebobranchia</taxon>
        <taxon>Cionidae</taxon>
        <taxon>Ciona</taxon>
    </lineage>
</organism>
<dbReference type="GO" id="GO:0006508">
    <property type="term" value="P:proteolysis"/>
    <property type="evidence" value="ECO:0007669"/>
    <property type="project" value="InterPro"/>
</dbReference>
<dbReference type="Pfam" id="PF03568">
    <property type="entry name" value="Separin_C"/>
    <property type="match status" value="1"/>
</dbReference>
<dbReference type="Ensembl" id="ENSCSAVT00000007489.1">
    <property type="protein sequence ID" value="ENSCSAVP00000007392.1"/>
    <property type="gene ID" value="ENSCSAVG00000004414.1"/>
</dbReference>
<reference evidence="6" key="3">
    <citation type="submission" date="2025-09" db="UniProtKB">
        <authorList>
            <consortium name="Ensembl"/>
        </authorList>
    </citation>
    <scope>IDENTIFICATION</scope>
</reference>
<dbReference type="eggNOG" id="KOG1849">
    <property type="taxonomic scope" value="Eukaryota"/>
</dbReference>
<dbReference type="OMA" id="HIAWYED"/>
<dbReference type="GO" id="GO:0005737">
    <property type="term" value="C:cytoplasm"/>
    <property type="evidence" value="ECO:0007669"/>
    <property type="project" value="TreeGrafter"/>
</dbReference>
<accession>H2YPY4</accession>
<evidence type="ECO:0000256" key="4">
    <source>
        <dbReference type="ARBA" id="ARBA00022829"/>
    </source>
</evidence>
<dbReference type="STRING" id="51511.ENSCSAVP00000007392"/>
<name>H2YPY4_CIOSA</name>
<dbReference type="GO" id="GO:0051307">
    <property type="term" value="P:meiotic chromosome separation"/>
    <property type="evidence" value="ECO:0007669"/>
    <property type="project" value="TreeGrafter"/>
</dbReference>
<dbReference type="GO" id="GO:0004197">
    <property type="term" value="F:cysteine-type endopeptidase activity"/>
    <property type="evidence" value="ECO:0007669"/>
    <property type="project" value="InterPro"/>
</dbReference>
<dbReference type="GeneTree" id="ENSGT00390000004990"/>
<keyword evidence="7" id="KW-1185">Reference proteome</keyword>
<keyword evidence="4" id="KW-0159">Chromosome partition</keyword>
<evidence type="ECO:0000313" key="7">
    <source>
        <dbReference type="Proteomes" id="UP000007875"/>
    </source>
</evidence>
<proteinExistence type="predicted"/>
<keyword evidence="3" id="KW-0378">Hydrolase</keyword>
<dbReference type="GO" id="GO:0072686">
    <property type="term" value="C:mitotic spindle"/>
    <property type="evidence" value="ECO:0007669"/>
    <property type="project" value="TreeGrafter"/>
</dbReference>
<evidence type="ECO:0000256" key="1">
    <source>
        <dbReference type="ARBA" id="ARBA00000451"/>
    </source>
</evidence>
<dbReference type="HOGENOM" id="CLU_557726_0_0_1"/>
<evidence type="ECO:0000256" key="3">
    <source>
        <dbReference type="ARBA" id="ARBA00022801"/>
    </source>
</evidence>